<evidence type="ECO:0008006" key="4">
    <source>
        <dbReference type="Google" id="ProtNLM"/>
    </source>
</evidence>
<proteinExistence type="predicted"/>
<name>A0A7W9X4S6_9BURK</name>
<feature type="chain" id="PRO_5031300106" description="Lipoprotein" evidence="1">
    <location>
        <begin position="20"/>
        <end position="201"/>
    </location>
</feature>
<organism evidence="2 3">
    <name type="scientific">Massilia aurea</name>
    <dbReference type="NCBI Taxonomy" id="373040"/>
    <lineage>
        <taxon>Bacteria</taxon>
        <taxon>Pseudomonadati</taxon>
        <taxon>Pseudomonadota</taxon>
        <taxon>Betaproteobacteria</taxon>
        <taxon>Burkholderiales</taxon>
        <taxon>Oxalobacteraceae</taxon>
        <taxon>Telluria group</taxon>
        <taxon>Massilia</taxon>
    </lineage>
</organism>
<keyword evidence="3" id="KW-1185">Reference proteome</keyword>
<gene>
    <name evidence="2" type="ORF">HD842_004710</name>
</gene>
<evidence type="ECO:0000313" key="2">
    <source>
        <dbReference type="EMBL" id="MBB6136532.1"/>
    </source>
</evidence>
<dbReference type="PROSITE" id="PS51257">
    <property type="entry name" value="PROKAR_LIPOPROTEIN"/>
    <property type="match status" value="1"/>
</dbReference>
<dbReference type="AlphaFoldDB" id="A0A7W9X4S6"/>
<evidence type="ECO:0000313" key="3">
    <source>
        <dbReference type="Proteomes" id="UP000540787"/>
    </source>
</evidence>
<comment type="caution">
    <text evidence="2">The sequence shown here is derived from an EMBL/GenBank/DDBJ whole genome shotgun (WGS) entry which is preliminary data.</text>
</comment>
<dbReference type="RefSeq" id="WP_183558400.1">
    <property type="nucleotide sequence ID" value="NZ_JACHBX010000006.1"/>
</dbReference>
<dbReference type="EMBL" id="JACHBX010000006">
    <property type="protein sequence ID" value="MBB6136532.1"/>
    <property type="molecule type" value="Genomic_DNA"/>
</dbReference>
<protein>
    <recommendedName>
        <fullName evidence="4">Lipoprotein</fullName>
    </recommendedName>
</protein>
<feature type="signal peptide" evidence="1">
    <location>
        <begin position="1"/>
        <end position="19"/>
    </location>
</feature>
<accession>A0A7W9X4S6</accession>
<dbReference type="Proteomes" id="UP000540787">
    <property type="component" value="Unassembled WGS sequence"/>
</dbReference>
<evidence type="ECO:0000256" key="1">
    <source>
        <dbReference type="SAM" id="SignalP"/>
    </source>
</evidence>
<keyword evidence="1" id="KW-0732">Signal</keyword>
<sequence length="201" mass="22312">MKNIFTIAFFSILSVSCSASDVPAVGLLEQIPVMGKEYKVIARPIYIFSNKKLNEPTVFTGMVGTDKPYVSVCCYQVKDISPLDLKQEIKKYGQDEEFGSHMGNIRGYAYLYAAQPLSDKSKWTSLMLAMSRKTANPADGSPFSAPVVAEAFSTEQIPATIGNPPNQTTLHTRYDEKSDRMIFTFQQGKQKIVISEPVFAD</sequence>
<reference evidence="2 3" key="1">
    <citation type="submission" date="2020-08" db="EMBL/GenBank/DDBJ databases">
        <title>The Agave Microbiome: Exploring the role of microbial communities in plant adaptations to desert environments.</title>
        <authorList>
            <person name="Partida-Martinez L.P."/>
        </authorList>
    </citation>
    <scope>NUCLEOTIDE SEQUENCE [LARGE SCALE GENOMIC DNA]</scope>
    <source>
        <strain evidence="2 3">AT3.2</strain>
    </source>
</reference>